<comment type="similarity">
    <text evidence="3">Belongs to the flagella basal body rod proteins family.</text>
</comment>
<dbReference type="InterPro" id="IPR002371">
    <property type="entry name" value="FlgK"/>
</dbReference>
<evidence type="ECO:0000259" key="7">
    <source>
        <dbReference type="Pfam" id="PF06429"/>
    </source>
</evidence>
<feature type="domain" description="Flagellar basal-body/hook protein C-terminal" evidence="7">
    <location>
        <begin position="406"/>
        <end position="442"/>
    </location>
</feature>
<dbReference type="Proteomes" id="UP000608154">
    <property type="component" value="Unassembled WGS sequence"/>
</dbReference>
<dbReference type="InterPro" id="IPR010930">
    <property type="entry name" value="Flg_bb/hook_C_dom"/>
</dbReference>
<evidence type="ECO:0000256" key="4">
    <source>
        <dbReference type="ARBA" id="ARBA00016244"/>
    </source>
</evidence>
<reference evidence="9" key="1">
    <citation type="journal article" date="2014" name="Int. J. Syst. Evol. Microbiol.">
        <title>Complete genome sequence of Corynebacterium casei LMG S-19264T (=DSM 44701T), isolated from a smear-ripened cheese.</title>
        <authorList>
            <consortium name="US DOE Joint Genome Institute (JGI-PGF)"/>
            <person name="Walter F."/>
            <person name="Albersmeier A."/>
            <person name="Kalinowski J."/>
            <person name="Ruckert C."/>
        </authorList>
    </citation>
    <scope>NUCLEOTIDE SEQUENCE</scope>
    <source>
        <strain evidence="9">CGMCC 1.15095</strain>
    </source>
</reference>
<dbReference type="RefSeq" id="WP_188769062.1">
    <property type="nucleotide sequence ID" value="NZ_BMHK01000005.1"/>
</dbReference>
<evidence type="ECO:0000256" key="1">
    <source>
        <dbReference type="ARBA" id="ARBA00004365"/>
    </source>
</evidence>
<evidence type="ECO:0000256" key="6">
    <source>
        <dbReference type="ARBA" id="ARBA00023143"/>
    </source>
</evidence>
<evidence type="ECO:0000256" key="2">
    <source>
        <dbReference type="ARBA" id="ARBA00004613"/>
    </source>
</evidence>
<keyword evidence="6" id="KW-0975">Bacterial flagellum</keyword>
<accession>A0A916X3I5</accession>
<evidence type="ECO:0000313" key="10">
    <source>
        <dbReference type="Proteomes" id="UP000608154"/>
    </source>
</evidence>
<comment type="caution">
    <text evidence="9">The sequence shown here is derived from an EMBL/GenBank/DDBJ whole genome shotgun (WGS) entry which is preliminary data.</text>
</comment>
<evidence type="ECO:0000256" key="5">
    <source>
        <dbReference type="ARBA" id="ARBA00022525"/>
    </source>
</evidence>
<evidence type="ECO:0000259" key="8">
    <source>
        <dbReference type="Pfam" id="PF22638"/>
    </source>
</evidence>
<dbReference type="AlphaFoldDB" id="A0A916X3I5"/>
<protein>
    <recommendedName>
        <fullName evidence="4">Flagellar hook-associated protein 1</fullName>
    </recommendedName>
</protein>
<proteinExistence type="inferred from homology"/>
<dbReference type="GO" id="GO:0044780">
    <property type="term" value="P:bacterial-type flagellum assembly"/>
    <property type="evidence" value="ECO:0007669"/>
    <property type="project" value="InterPro"/>
</dbReference>
<evidence type="ECO:0000313" key="9">
    <source>
        <dbReference type="EMBL" id="GGB93482.1"/>
    </source>
</evidence>
<keyword evidence="5" id="KW-0964">Secreted</keyword>
<feature type="domain" description="Flagellar hook-associated protein FlgK helical" evidence="8">
    <location>
        <begin position="96"/>
        <end position="319"/>
    </location>
</feature>
<dbReference type="GO" id="GO:0009424">
    <property type="term" value="C:bacterial-type flagellum hook"/>
    <property type="evidence" value="ECO:0007669"/>
    <property type="project" value="InterPro"/>
</dbReference>
<dbReference type="NCBIfam" id="TIGR02492">
    <property type="entry name" value="flgK_ends"/>
    <property type="match status" value="1"/>
</dbReference>
<sequence length="445" mass="44847">MGADLISIAKSGAAAARAALDLTAQNISNASSEGYVRRTLTVSELAANSGAASPTAINLAGVRITGVTRNADVFRQAEVRRTGADAARASAEVQGLENIEAAVEQTGVYNSIVAFEASLQQLVSDPTDGSLRAAVLEQGRTMAQTFNVAASSLDAVGEGLRFEAQDGVDEVNRVAGELARVNLRLSRASDASSDQTTLLDQRDSLLEQLSKHVNVTATYNQDKTVSVTIGGTAGQTLVAGGTASTLAMATAADGTISFTLDGSAATISSGGLAGRGQALTQLADTRSQLDALAANIVSVVNAAQANGVDLAGNAGQALFSGTGAADIAMIATGASAIATAPSGAAAGSRDPSSLSALRAALTAADPAGTMNTLLFTVSSAVAGRTVTRDALSSIASTARIALQAQAGVDLDEEAVNLVRYQQAFQANGRVMQVASDIFDSILGIR</sequence>
<reference evidence="9" key="2">
    <citation type="submission" date="2020-09" db="EMBL/GenBank/DDBJ databases">
        <authorList>
            <person name="Sun Q."/>
            <person name="Zhou Y."/>
        </authorList>
    </citation>
    <scope>NUCLEOTIDE SEQUENCE</scope>
    <source>
        <strain evidence="9">CGMCC 1.15095</strain>
    </source>
</reference>
<dbReference type="GO" id="GO:0005576">
    <property type="term" value="C:extracellular region"/>
    <property type="evidence" value="ECO:0007669"/>
    <property type="project" value="UniProtKB-SubCell"/>
</dbReference>
<keyword evidence="10" id="KW-1185">Reference proteome</keyword>
<dbReference type="SUPFAM" id="SSF64518">
    <property type="entry name" value="Phase 1 flagellin"/>
    <property type="match status" value="1"/>
</dbReference>
<name>A0A916X3I5_9SPHN</name>
<organism evidence="9 10">
    <name type="scientific">Novosphingobium endophyticum</name>
    <dbReference type="NCBI Taxonomy" id="1955250"/>
    <lineage>
        <taxon>Bacteria</taxon>
        <taxon>Pseudomonadati</taxon>
        <taxon>Pseudomonadota</taxon>
        <taxon>Alphaproteobacteria</taxon>
        <taxon>Sphingomonadales</taxon>
        <taxon>Sphingomonadaceae</taxon>
        <taxon>Novosphingobium</taxon>
    </lineage>
</organism>
<dbReference type="GO" id="GO:0005198">
    <property type="term" value="F:structural molecule activity"/>
    <property type="evidence" value="ECO:0007669"/>
    <property type="project" value="InterPro"/>
</dbReference>
<dbReference type="Pfam" id="PF06429">
    <property type="entry name" value="Flg_bbr_C"/>
    <property type="match status" value="1"/>
</dbReference>
<dbReference type="InterPro" id="IPR053927">
    <property type="entry name" value="FlgK_helical"/>
</dbReference>
<dbReference type="PANTHER" id="PTHR30033">
    <property type="entry name" value="FLAGELLAR HOOK-ASSOCIATED PROTEIN 1"/>
    <property type="match status" value="1"/>
</dbReference>
<evidence type="ECO:0000256" key="3">
    <source>
        <dbReference type="ARBA" id="ARBA00009677"/>
    </source>
</evidence>
<dbReference type="EMBL" id="BMHK01000005">
    <property type="protein sequence ID" value="GGB93482.1"/>
    <property type="molecule type" value="Genomic_DNA"/>
</dbReference>
<comment type="subcellular location">
    <subcellularLocation>
        <location evidence="1">Bacterial flagellum</location>
    </subcellularLocation>
    <subcellularLocation>
        <location evidence="2">Secreted</location>
    </subcellularLocation>
</comment>
<dbReference type="PANTHER" id="PTHR30033:SF2">
    <property type="entry name" value="FLAGELLAR HOOK PROTEIN"/>
    <property type="match status" value="1"/>
</dbReference>
<gene>
    <name evidence="9" type="ORF">GCM10011494_09870</name>
</gene>
<dbReference type="Pfam" id="PF22638">
    <property type="entry name" value="FlgK_D1"/>
    <property type="match status" value="1"/>
</dbReference>